<evidence type="ECO:0000313" key="1">
    <source>
        <dbReference type="EMBL" id="KAI4327817.1"/>
    </source>
</evidence>
<comment type="caution">
    <text evidence="1">The sequence shown here is derived from an EMBL/GenBank/DDBJ whole genome shotgun (WGS) entry which is preliminary data.</text>
</comment>
<protein>
    <submittedName>
        <fullName evidence="1">Uncharacterized protein</fullName>
    </submittedName>
</protein>
<proteinExistence type="predicted"/>
<organism evidence="1 2">
    <name type="scientific">Bauhinia variegata</name>
    <name type="common">Purple orchid tree</name>
    <name type="synonym">Phanera variegata</name>
    <dbReference type="NCBI Taxonomy" id="167791"/>
    <lineage>
        <taxon>Eukaryota</taxon>
        <taxon>Viridiplantae</taxon>
        <taxon>Streptophyta</taxon>
        <taxon>Embryophyta</taxon>
        <taxon>Tracheophyta</taxon>
        <taxon>Spermatophyta</taxon>
        <taxon>Magnoliopsida</taxon>
        <taxon>eudicotyledons</taxon>
        <taxon>Gunneridae</taxon>
        <taxon>Pentapetalae</taxon>
        <taxon>rosids</taxon>
        <taxon>fabids</taxon>
        <taxon>Fabales</taxon>
        <taxon>Fabaceae</taxon>
        <taxon>Cercidoideae</taxon>
        <taxon>Cercideae</taxon>
        <taxon>Bauhiniinae</taxon>
        <taxon>Bauhinia</taxon>
    </lineage>
</organism>
<sequence>MRLLVLILALVLLKASSEHCEKHATSDGVGSIISASQFNKMLNHRKDKDCESKGFYTYEAFITAARSFRGFGTTGDISTRKREIAAFLGQTSHQTNGRWFAVPQGPFDRGYCIVKENTSNAYCDPKFPCPPEKLYYGRGPIQLTYNYNYAKAGKAIEVDLINNPDLVAEDAVISFKTAIWLWMTPQTKKPSCHAVITNKWTPSSADKAAGRLPGYGVITNIISDECGHGADNDDADRAGYYTTYCDILGVSYGDNLNCFFQRPFIWD</sequence>
<keyword evidence="2" id="KW-1185">Reference proteome</keyword>
<evidence type="ECO:0000313" key="2">
    <source>
        <dbReference type="Proteomes" id="UP000828941"/>
    </source>
</evidence>
<gene>
    <name evidence="1" type="ORF">L6164_020234</name>
</gene>
<name>A0ACB9MUR5_BAUVA</name>
<dbReference type="EMBL" id="CM039433">
    <property type="protein sequence ID" value="KAI4327817.1"/>
    <property type="molecule type" value="Genomic_DNA"/>
</dbReference>
<dbReference type="Proteomes" id="UP000828941">
    <property type="component" value="Chromosome 8"/>
</dbReference>
<accession>A0ACB9MUR5</accession>
<reference evidence="1 2" key="1">
    <citation type="journal article" date="2022" name="DNA Res.">
        <title>Chromosomal-level genome assembly of the orchid tree Bauhinia variegata (Leguminosae; Cercidoideae) supports the allotetraploid origin hypothesis of Bauhinia.</title>
        <authorList>
            <person name="Zhong Y."/>
            <person name="Chen Y."/>
            <person name="Zheng D."/>
            <person name="Pang J."/>
            <person name="Liu Y."/>
            <person name="Luo S."/>
            <person name="Meng S."/>
            <person name="Qian L."/>
            <person name="Wei D."/>
            <person name="Dai S."/>
            <person name="Zhou R."/>
        </authorList>
    </citation>
    <scope>NUCLEOTIDE SEQUENCE [LARGE SCALE GENOMIC DNA]</scope>
    <source>
        <strain evidence="1">BV-YZ2020</strain>
    </source>
</reference>